<evidence type="ECO:0000256" key="7">
    <source>
        <dbReference type="ARBA" id="ARBA00022840"/>
    </source>
</evidence>
<dbReference type="PROSITE" id="PS00674">
    <property type="entry name" value="AAA"/>
    <property type="match status" value="1"/>
</dbReference>
<evidence type="ECO:0000256" key="3">
    <source>
        <dbReference type="ARBA" id="ARBA00022692"/>
    </source>
</evidence>
<evidence type="ECO:0000256" key="8">
    <source>
        <dbReference type="ARBA" id="ARBA00022989"/>
    </source>
</evidence>
<dbReference type="InterPro" id="IPR027417">
    <property type="entry name" value="P-loop_NTPase"/>
</dbReference>
<name>A0A1Y2D340_9FUNG</name>
<dbReference type="AlphaFoldDB" id="A0A1Y2D340"/>
<comment type="subcellular location">
    <subcellularLocation>
        <location evidence="1">Mitochondrion inner membrane</location>
        <topology evidence="1">Single-pass membrane protein</topology>
    </subcellularLocation>
</comment>
<evidence type="ECO:0000256" key="13">
    <source>
        <dbReference type="SAM" id="MobiDB-lite"/>
    </source>
</evidence>
<dbReference type="InterPro" id="IPR057495">
    <property type="entry name" value="AAA_lid_BCS1"/>
</dbReference>
<dbReference type="PANTHER" id="PTHR23070">
    <property type="entry name" value="BCS1 AAA-TYPE ATPASE"/>
    <property type="match status" value="1"/>
</dbReference>
<dbReference type="InterPro" id="IPR014851">
    <property type="entry name" value="BCS1_N"/>
</dbReference>
<dbReference type="Pfam" id="PF08740">
    <property type="entry name" value="BCS1_N"/>
    <property type="match status" value="1"/>
</dbReference>
<keyword evidence="10" id="KW-0472">Membrane</keyword>
<evidence type="ECO:0000256" key="6">
    <source>
        <dbReference type="ARBA" id="ARBA00022801"/>
    </source>
</evidence>
<dbReference type="SMART" id="SM00382">
    <property type="entry name" value="AAA"/>
    <property type="match status" value="1"/>
</dbReference>
<dbReference type="STRING" id="329046.A0A1Y2D340"/>
<dbReference type="InterPro" id="IPR003959">
    <property type="entry name" value="ATPase_AAA_core"/>
</dbReference>
<dbReference type="InterPro" id="IPR050747">
    <property type="entry name" value="Mitochondrial_chaperone_BCS1"/>
</dbReference>
<keyword evidence="9" id="KW-0496">Mitochondrion</keyword>
<evidence type="ECO:0000256" key="2">
    <source>
        <dbReference type="ARBA" id="ARBA00007448"/>
    </source>
</evidence>
<dbReference type="OrthoDB" id="10251412at2759"/>
<comment type="caution">
    <text evidence="15">The sequence shown here is derived from an EMBL/GenBank/DDBJ whole genome shotgun (WGS) entry which is preliminary data.</text>
</comment>
<dbReference type="GO" id="GO:0005743">
    <property type="term" value="C:mitochondrial inner membrane"/>
    <property type="evidence" value="ECO:0007669"/>
    <property type="project" value="UniProtKB-SubCell"/>
</dbReference>
<dbReference type="Gene3D" id="3.40.50.300">
    <property type="entry name" value="P-loop containing nucleotide triphosphate hydrolases"/>
    <property type="match status" value="1"/>
</dbReference>
<evidence type="ECO:0000256" key="9">
    <source>
        <dbReference type="ARBA" id="ARBA00023128"/>
    </source>
</evidence>
<feature type="domain" description="AAA+ ATPase" evidence="14">
    <location>
        <begin position="121"/>
        <end position="268"/>
    </location>
</feature>
<comment type="similarity">
    <text evidence="2">Belongs to the AAA ATPase family. BCS1 subfamily.</text>
</comment>
<reference evidence="15 16" key="1">
    <citation type="submission" date="2016-07" db="EMBL/GenBank/DDBJ databases">
        <title>Pervasive Adenine N6-methylation of Active Genes in Fungi.</title>
        <authorList>
            <consortium name="DOE Joint Genome Institute"/>
            <person name="Mondo S.J."/>
            <person name="Dannebaum R.O."/>
            <person name="Kuo R.C."/>
            <person name="Labutti K."/>
            <person name="Haridas S."/>
            <person name="Kuo A."/>
            <person name="Salamov A."/>
            <person name="Ahrendt S.R."/>
            <person name="Lipzen A."/>
            <person name="Sullivan W."/>
            <person name="Andreopoulos W.B."/>
            <person name="Clum A."/>
            <person name="Lindquist E."/>
            <person name="Daum C."/>
            <person name="Ramamoorthy G.K."/>
            <person name="Gryganskyi A."/>
            <person name="Culley D."/>
            <person name="Magnuson J.K."/>
            <person name="James T.Y."/>
            <person name="O'Malley M.A."/>
            <person name="Stajich J.E."/>
            <person name="Spatafora J.W."/>
            <person name="Visel A."/>
            <person name="Grigoriev I.V."/>
        </authorList>
    </citation>
    <scope>NUCLEOTIDE SEQUENCE [LARGE SCALE GENOMIC DNA]</scope>
    <source>
        <strain evidence="15 16">JEL800</strain>
    </source>
</reference>
<keyword evidence="3" id="KW-0812">Transmembrane</keyword>
<keyword evidence="6 15" id="KW-0378">Hydrolase</keyword>
<evidence type="ECO:0000256" key="11">
    <source>
        <dbReference type="ARBA" id="ARBA00048778"/>
    </source>
</evidence>
<sequence>MGERIVVSTIGHLWHARNSPPPAVTHHTNKPTHPTHVQSNGARKALEDLVEESRRKYAERDLQRTVIYSADQYGNWRRTRSRPIRPLSTIVLDGSTKQTVLCDALEFLKNEKWYADRGIPYRRGYMFYGYPGTGKTSFVTALAGELKLNIYVISLANKGLTDETLTELMVDTPPRCILLLEDIDAAFVSRSLTSTVSATTRPGTPAENQNSGSIVTNVTFSGLLNAIDGVAAQEGRILVMTTNHIEKLDPALIRPGRVDVKVLFDKATRAQVKDLFVQFFIKPPVPATDETIVQSSIFEDNPSALEDLAMQFSQRVPEKGVSMAAVQGHLMRYKSSPEDAVKEAEAFVQSVLGSQLPQ</sequence>
<evidence type="ECO:0000259" key="14">
    <source>
        <dbReference type="SMART" id="SM00382"/>
    </source>
</evidence>
<dbReference type="GO" id="GO:0005524">
    <property type="term" value="F:ATP binding"/>
    <property type="evidence" value="ECO:0007669"/>
    <property type="project" value="UniProtKB-KW"/>
</dbReference>
<evidence type="ECO:0000313" key="15">
    <source>
        <dbReference type="EMBL" id="ORY53699.1"/>
    </source>
</evidence>
<feature type="region of interest" description="Disordered" evidence="13">
    <location>
        <begin position="16"/>
        <end position="43"/>
    </location>
</feature>
<accession>A0A1Y2D340</accession>
<dbReference type="Pfam" id="PF25426">
    <property type="entry name" value="AAA_lid_BCS1"/>
    <property type="match status" value="1"/>
</dbReference>
<organism evidence="15 16">
    <name type="scientific">Rhizoclosmatium globosum</name>
    <dbReference type="NCBI Taxonomy" id="329046"/>
    <lineage>
        <taxon>Eukaryota</taxon>
        <taxon>Fungi</taxon>
        <taxon>Fungi incertae sedis</taxon>
        <taxon>Chytridiomycota</taxon>
        <taxon>Chytridiomycota incertae sedis</taxon>
        <taxon>Chytridiomycetes</taxon>
        <taxon>Chytridiales</taxon>
        <taxon>Chytriomycetaceae</taxon>
        <taxon>Rhizoclosmatium</taxon>
    </lineage>
</organism>
<comment type="catalytic activity">
    <reaction evidence="11">
        <text>ATP + H2O = ADP + phosphate + H(+)</text>
        <dbReference type="Rhea" id="RHEA:13065"/>
        <dbReference type="ChEBI" id="CHEBI:15377"/>
        <dbReference type="ChEBI" id="CHEBI:15378"/>
        <dbReference type="ChEBI" id="CHEBI:30616"/>
        <dbReference type="ChEBI" id="CHEBI:43474"/>
        <dbReference type="ChEBI" id="CHEBI:456216"/>
    </reaction>
    <physiologicalReaction direction="left-to-right" evidence="11">
        <dbReference type="Rhea" id="RHEA:13066"/>
    </physiologicalReaction>
</comment>
<evidence type="ECO:0000256" key="5">
    <source>
        <dbReference type="ARBA" id="ARBA00022792"/>
    </source>
</evidence>
<protein>
    <submittedName>
        <fullName evidence="15">p-loop containing nucleoside triphosphate hydrolase protein</fullName>
    </submittedName>
</protein>
<proteinExistence type="inferred from homology"/>
<keyword evidence="8" id="KW-1133">Transmembrane helix</keyword>
<dbReference type="InterPro" id="IPR003593">
    <property type="entry name" value="AAA+_ATPase"/>
</dbReference>
<evidence type="ECO:0000256" key="10">
    <source>
        <dbReference type="ARBA" id="ARBA00023136"/>
    </source>
</evidence>
<keyword evidence="16" id="KW-1185">Reference proteome</keyword>
<dbReference type="EMBL" id="MCGO01000001">
    <property type="protein sequence ID" value="ORY53699.1"/>
    <property type="molecule type" value="Genomic_DNA"/>
</dbReference>
<dbReference type="CDD" id="cd19510">
    <property type="entry name" value="RecA-like_BCS1"/>
    <property type="match status" value="1"/>
</dbReference>
<keyword evidence="5" id="KW-0999">Mitochondrion inner membrane</keyword>
<gene>
    <name evidence="15" type="ORF">BCR33DRAFT_654616</name>
</gene>
<evidence type="ECO:0000313" key="16">
    <source>
        <dbReference type="Proteomes" id="UP000193642"/>
    </source>
</evidence>
<dbReference type="GO" id="GO:0016887">
    <property type="term" value="F:ATP hydrolysis activity"/>
    <property type="evidence" value="ECO:0007669"/>
    <property type="project" value="InterPro"/>
</dbReference>
<dbReference type="Pfam" id="PF00004">
    <property type="entry name" value="AAA"/>
    <property type="match status" value="1"/>
</dbReference>
<dbReference type="Proteomes" id="UP000193642">
    <property type="component" value="Unassembled WGS sequence"/>
</dbReference>
<keyword evidence="7 12" id="KW-0067">ATP-binding</keyword>
<keyword evidence="4 12" id="KW-0547">Nucleotide-binding</keyword>
<evidence type="ECO:0000256" key="1">
    <source>
        <dbReference type="ARBA" id="ARBA00004434"/>
    </source>
</evidence>
<dbReference type="InterPro" id="IPR003960">
    <property type="entry name" value="ATPase_AAA_CS"/>
</dbReference>
<dbReference type="SUPFAM" id="SSF52540">
    <property type="entry name" value="P-loop containing nucleoside triphosphate hydrolases"/>
    <property type="match status" value="1"/>
</dbReference>
<evidence type="ECO:0000256" key="12">
    <source>
        <dbReference type="RuleBase" id="RU003651"/>
    </source>
</evidence>
<evidence type="ECO:0000256" key="4">
    <source>
        <dbReference type="ARBA" id="ARBA00022741"/>
    </source>
</evidence>